<feature type="compositionally biased region" description="Polar residues" evidence="14">
    <location>
        <begin position="160"/>
        <end position="177"/>
    </location>
</feature>
<dbReference type="SMART" id="SM00399">
    <property type="entry name" value="ZnF_C4"/>
    <property type="match status" value="1"/>
</dbReference>
<dbReference type="GO" id="GO:0005634">
    <property type="term" value="C:nucleus"/>
    <property type="evidence" value="ECO:0007669"/>
    <property type="project" value="UniProtKB-SubCell"/>
</dbReference>
<dbReference type="SMART" id="SM00430">
    <property type="entry name" value="HOLI"/>
    <property type="match status" value="1"/>
</dbReference>
<dbReference type="Pfam" id="PF00105">
    <property type="entry name" value="zf-C4"/>
    <property type="match status" value="1"/>
</dbReference>
<gene>
    <name evidence="17" type="ORF">NQ315_007218</name>
</gene>
<dbReference type="SUPFAM" id="SSF48508">
    <property type="entry name" value="Nuclear receptor ligand-binding domain"/>
    <property type="match status" value="1"/>
</dbReference>
<evidence type="ECO:0000256" key="1">
    <source>
        <dbReference type="ARBA" id="ARBA00004123"/>
    </source>
</evidence>
<evidence type="ECO:0000256" key="12">
    <source>
        <dbReference type="ARBA" id="ARBA00023242"/>
    </source>
</evidence>
<feature type="region of interest" description="Disordered" evidence="14">
    <location>
        <begin position="151"/>
        <end position="188"/>
    </location>
</feature>
<protein>
    <recommendedName>
        <fullName evidence="19">Estrogen-related receptor</fullName>
    </recommendedName>
</protein>
<reference evidence="17 18" key="1">
    <citation type="journal article" date="2023" name="Insect Mol. Biol.">
        <title>Genome sequencing provides insights into the evolution of gene families encoding plant cell wall-degrading enzymes in longhorned beetles.</title>
        <authorList>
            <person name="Shin N.R."/>
            <person name="Okamura Y."/>
            <person name="Kirsch R."/>
            <person name="Pauchet Y."/>
        </authorList>
    </citation>
    <scope>NUCLEOTIDE SEQUENCE [LARGE SCALE GENOMIC DNA]</scope>
    <source>
        <strain evidence="17">EAD_L_NR</strain>
    </source>
</reference>
<comment type="caution">
    <text evidence="17">The sequence shown here is derived from an EMBL/GenBank/DDBJ whole genome shotgun (WGS) entry which is preliminary data.</text>
</comment>
<dbReference type="InterPro" id="IPR013088">
    <property type="entry name" value="Znf_NHR/GATA"/>
</dbReference>
<keyword evidence="10 13" id="KW-0804">Transcription</keyword>
<dbReference type="InterPro" id="IPR035500">
    <property type="entry name" value="NHR-like_dom_sf"/>
</dbReference>
<dbReference type="PRINTS" id="PR00398">
    <property type="entry name" value="STRDHORMONER"/>
</dbReference>
<evidence type="ECO:0000256" key="14">
    <source>
        <dbReference type="SAM" id="MobiDB-lite"/>
    </source>
</evidence>
<feature type="domain" description="NR LBD" evidence="16">
    <location>
        <begin position="302"/>
        <end position="526"/>
    </location>
</feature>
<comment type="subcellular location">
    <subcellularLocation>
        <location evidence="1 13">Nucleus</location>
    </subcellularLocation>
</comment>
<evidence type="ECO:0000256" key="6">
    <source>
        <dbReference type="ARBA" id="ARBA00022833"/>
    </source>
</evidence>
<evidence type="ECO:0000313" key="17">
    <source>
        <dbReference type="EMBL" id="KAJ8924422.1"/>
    </source>
</evidence>
<dbReference type="InterPro" id="IPR001628">
    <property type="entry name" value="Znf_hrmn_rcpt"/>
</dbReference>
<dbReference type="GO" id="GO:0043565">
    <property type="term" value="F:sequence-specific DNA binding"/>
    <property type="evidence" value="ECO:0007669"/>
    <property type="project" value="InterPro"/>
</dbReference>
<keyword evidence="3" id="KW-0754">Steroid-binding</keyword>
<keyword evidence="5" id="KW-0863">Zinc-finger</keyword>
<keyword evidence="4" id="KW-0479">Metal-binding</keyword>
<proteinExistence type="inferred from homology"/>
<dbReference type="InterPro" id="IPR001723">
    <property type="entry name" value="Nuclear_hrmn_rcpt"/>
</dbReference>
<dbReference type="EMBL" id="JANEYG010000003">
    <property type="protein sequence ID" value="KAJ8924422.1"/>
    <property type="molecule type" value="Genomic_DNA"/>
</dbReference>
<feature type="domain" description="Nuclear receptor" evidence="15">
    <location>
        <begin position="195"/>
        <end position="270"/>
    </location>
</feature>
<evidence type="ECO:0000256" key="3">
    <source>
        <dbReference type="ARBA" id="ARBA00022665"/>
    </source>
</evidence>
<dbReference type="GO" id="GO:0005496">
    <property type="term" value="F:steroid binding"/>
    <property type="evidence" value="ECO:0007669"/>
    <property type="project" value="UniProtKB-KW"/>
</dbReference>
<keyword evidence="9" id="KW-0238">DNA-binding</keyword>
<keyword evidence="7 13" id="KW-0805">Transcription regulation</keyword>
<dbReference type="AlphaFoldDB" id="A0AAV8WCS5"/>
<dbReference type="CDD" id="cd07170">
    <property type="entry name" value="NR_DBD_ERR"/>
    <property type="match status" value="1"/>
</dbReference>
<dbReference type="GO" id="GO:0003707">
    <property type="term" value="F:nuclear steroid receptor activity"/>
    <property type="evidence" value="ECO:0007669"/>
    <property type="project" value="InterPro"/>
</dbReference>
<dbReference type="SUPFAM" id="SSF57716">
    <property type="entry name" value="Glucocorticoid receptor-like (DNA-binding domain)"/>
    <property type="match status" value="1"/>
</dbReference>
<evidence type="ECO:0000256" key="8">
    <source>
        <dbReference type="ARBA" id="ARBA00023121"/>
    </source>
</evidence>
<keyword evidence="18" id="KW-1185">Reference proteome</keyword>
<name>A0AAV8WCS5_9CUCU</name>
<sequence length="528" mass="59613">MVKQLVCDCMMSWCIVKYPTQKLEQMFPKHDEQGYGGASVRCKEAGPGCIAPALILNKPVAKPTAMLLHQEHGQIKTILIHNRNISSRRAVSMMTDTGGEVSTGCLTHIKKELDGFSDCSPSNSDMYSPSTTTVMNEPIVRSSEVKLDYNETSYERKIRSPSSPERQYCSSTTQPHTDSGMGHIEGEMKEEDSPRRLCLVCGDVASGFHYGVASCEACKAFFKRTIQGNIEYTCPASGECEINKRRRKACQACRFRKCLRSGMLKEGVRLDRVRGGRQKYRRNPDSPYQVQVVTARPMLLLEDIKMLEALAACEPDCLEINTTLENSKHRTLSILSDLYDKELVGIIGWAKQIPGFTDLSLNDQMRLLQSTWAEILTLTLAFRSLPLMSLGRLKFATDFTLDEKQSRDCGAIELYQTCCHVVDRLDSLSILKEEYYLLKALVLTNSDVKLDEYQSLKKFRDSILAALSDAIGILRPTGVVNQIQQLLLCMPALRQADHIVRRFWSDVHQQDLVPMNKLFLEMLEAYCR</sequence>
<accession>A0AAV8WCS5</accession>
<evidence type="ECO:0000259" key="16">
    <source>
        <dbReference type="PROSITE" id="PS51843"/>
    </source>
</evidence>
<dbReference type="FunFam" id="3.30.50.10:FF:000139">
    <property type="entry name" value="Estrogen receptor beta a variant b"/>
    <property type="match status" value="1"/>
</dbReference>
<keyword evidence="12 13" id="KW-0539">Nucleus</keyword>
<evidence type="ECO:0000256" key="9">
    <source>
        <dbReference type="ARBA" id="ARBA00023125"/>
    </source>
</evidence>
<evidence type="ECO:0000256" key="5">
    <source>
        <dbReference type="ARBA" id="ARBA00022771"/>
    </source>
</evidence>
<dbReference type="Pfam" id="PF00104">
    <property type="entry name" value="Hormone_recep"/>
    <property type="match status" value="1"/>
</dbReference>
<dbReference type="PIRSF" id="PIRSF002527">
    <property type="entry name" value="ER-like_NR"/>
    <property type="match status" value="1"/>
</dbReference>
<dbReference type="PROSITE" id="PS51030">
    <property type="entry name" value="NUCLEAR_REC_DBD_2"/>
    <property type="match status" value="1"/>
</dbReference>
<comment type="similarity">
    <text evidence="2 13">Belongs to the nuclear hormone receptor family. NR3 subfamily.</text>
</comment>
<evidence type="ECO:0000256" key="2">
    <source>
        <dbReference type="ARBA" id="ARBA00005413"/>
    </source>
</evidence>
<dbReference type="GO" id="GO:0008270">
    <property type="term" value="F:zinc ion binding"/>
    <property type="evidence" value="ECO:0007669"/>
    <property type="project" value="UniProtKB-KW"/>
</dbReference>
<keyword evidence="6" id="KW-0862">Zinc</keyword>
<evidence type="ECO:0000256" key="11">
    <source>
        <dbReference type="ARBA" id="ARBA00023170"/>
    </source>
</evidence>
<dbReference type="PROSITE" id="PS00031">
    <property type="entry name" value="NUCLEAR_REC_DBD_1"/>
    <property type="match status" value="1"/>
</dbReference>
<evidence type="ECO:0008006" key="19">
    <source>
        <dbReference type="Google" id="ProtNLM"/>
    </source>
</evidence>
<evidence type="ECO:0000256" key="10">
    <source>
        <dbReference type="ARBA" id="ARBA00023163"/>
    </source>
</evidence>
<dbReference type="Proteomes" id="UP001159042">
    <property type="component" value="Unassembled WGS sequence"/>
</dbReference>
<dbReference type="InterPro" id="IPR024178">
    <property type="entry name" value="Est_rcpt/est-rel_rcp"/>
</dbReference>
<evidence type="ECO:0000256" key="7">
    <source>
        <dbReference type="ARBA" id="ARBA00023015"/>
    </source>
</evidence>
<dbReference type="InterPro" id="IPR000536">
    <property type="entry name" value="Nucl_hrmn_rcpt_lig-bd"/>
</dbReference>
<evidence type="ECO:0000256" key="4">
    <source>
        <dbReference type="ARBA" id="ARBA00022723"/>
    </source>
</evidence>
<dbReference type="PANTHER" id="PTHR48092">
    <property type="entry name" value="KNIRPS-RELATED PROTEIN-RELATED"/>
    <property type="match status" value="1"/>
</dbReference>
<dbReference type="Gene3D" id="3.30.50.10">
    <property type="entry name" value="Erythroid Transcription Factor GATA-1, subunit A"/>
    <property type="match status" value="1"/>
</dbReference>
<evidence type="ECO:0000313" key="18">
    <source>
        <dbReference type="Proteomes" id="UP001159042"/>
    </source>
</evidence>
<evidence type="ECO:0000259" key="15">
    <source>
        <dbReference type="PROSITE" id="PS51030"/>
    </source>
</evidence>
<keyword evidence="11 13" id="KW-0675">Receptor</keyword>
<organism evidence="17 18">
    <name type="scientific">Exocentrus adspersus</name>
    <dbReference type="NCBI Taxonomy" id="1586481"/>
    <lineage>
        <taxon>Eukaryota</taxon>
        <taxon>Metazoa</taxon>
        <taxon>Ecdysozoa</taxon>
        <taxon>Arthropoda</taxon>
        <taxon>Hexapoda</taxon>
        <taxon>Insecta</taxon>
        <taxon>Pterygota</taxon>
        <taxon>Neoptera</taxon>
        <taxon>Endopterygota</taxon>
        <taxon>Coleoptera</taxon>
        <taxon>Polyphaga</taxon>
        <taxon>Cucujiformia</taxon>
        <taxon>Chrysomeloidea</taxon>
        <taxon>Cerambycidae</taxon>
        <taxon>Lamiinae</taxon>
        <taxon>Acanthocinini</taxon>
        <taxon>Exocentrus</taxon>
    </lineage>
</organism>
<dbReference type="PRINTS" id="PR00047">
    <property type="entry name" value="STROIDFINGER"/>
</dbReference>
<evidence type="ECO:0000256" key="13">
    <source>
        <dbReference type="PIRNR" id="PIRNR002527"/>
    </source>
</evidence>
<dbReference type="InterPro" id="IPR050200">
    <property type="entry name" value="Nuclear_hormone_rcpt_NR3"/>
</dbReference>
<dbReference type="Gene3D" id="1.10.565.10">
    <property type="entry name" value="Retinoid X Receptor"/>
    <property type="match status" value="1"/>
</dbReference>
<dbReference type="PROSITE" id="PS51843">
    <property type="entry name" value="NR_LBD"/>
    <property type="match status" value="1"/>
</dbReference>
<keyword evidence="8" id="KW-0446">Lipid-binding</keyword>